<feature type="non-terminal residue" evidence="2">
    <location>
        <position position="105"/>
    </location>
</feature>
<protein>
    <submittedName>
        <fullName evidence="2">Uncharacterized protein</fullName>
    </submittedName>
</protein>
<sequence>PGAAANPVDDGTPRPRQNFPGDLPADGSEHDFSPADRGTPGRPGLNNDPTGPSPPGPGHDSAPGGLGDPGSLLDQTTTSEEGQGQLAQFDLLNQTLGGPGRPGLD</sequence>
<dbReference type="EMBL" id="GEBQ01024250">
    <property type="protein sequence ID" value="JAT15727.1"/>
    <property type="molecule type" value="Transcribed_RNA"/>
</dbReference>
<reference evidence="2" key="1">
    <citation type="submission" date="2015-11" db="EMBL/GenBank/DDBJ databases">
        <title>De novo transcriptome assembly of four potential Pierce s Disease insect vectors from Arizona vineyards.</title>
        <authorList>
            <person name="Tassone E.E."/>
        </authorList>
    </citation>
    <scope>NUCLEOTIDE SEQUENCE</scope>
</reference>
<proteinExistence type="predicted"/>
<feature type="non-terminal residue" evidence="2">
    <location>
        <position position="1"/>
    </location>
</feature>
<name>A0A1B6KW96_9HEMI</name>
<organism evidence="2">
    <name type="scientific">Graphocephala atropunctata</name>
    <dbReference type="NCBI Taxonomy" id="36148"/>
    <lineage>
        <taxon>Eukaryota</taxon>
        <taxon>Metazoa</taxon>
        <taxon>Ecdysozoa</taxon>
        <taxon>Arthropoda</taxon>
        <taxon>Hexapoda</taxon>
        <taxon>Insecta</taxon>
        <taxon>Pterygota</taxon>
        <taxon>Neoptera</taxon>
        <taxon>Paraneoptera</taxon>
        <taxon>Hemiptera</taxon>
        <taxon>Auchenorrhyncha</taxon>
        <taxon>Membracoidea</taxon>
        <taxon>Cicadellidae</taxon>
        <taxon>Cicadellinae</taxon>
        <taxon>Cicadellini</taxon>
        <taxon>Graphocephala</taxon>
    </lineage>
</organism>
<accession>A0A1B6KW96</accession>
<feature type="region of interest" description="Disordered" evidence="1">
    <location>
        <begin position="1"/>
        <end position="83"/>
    </location>
</feature>
<evidence type="ECO:0000256" key="1">
    <source>
        <dbReference type="SAM" id="MobiDB-lite"/>
    </source>
</evidence>
<evidence type="ECO:0000313" key="2">
    <source>
        <dbReference type="EMBL" id="JAT15727.1"/>
    </source>
</evidence>
<gene>
    <name evidence="2" type="ORF">g.1457</name>
</gene>
<dbReference type="AlphaFoldDB" id="A0A1B6KW96"/>